<protein>
    <recommendedName>
        <fullName evidence="3">DUF3234 domain-containing protein</fullName>
    </recommendedName>
</protein>
<organism evidence="1 2">
    <name type="scientific">Thermus parvatiensis</name>
    <dbReference type="NCBI Taxonomy" id="456163"/>
    <lineage>
        <taxon>Bacteria</taxon>
        <taxon>Thermotogati</taxon>
        <taxon>Deinococcota</taxon>
        <taxon>Deinococci</taxon>
        <taxon>Thermales</taxon>
        <taxon>Thermaceae</taxon>
        <taxon>Thermus</taxon>
    </lineage>
</organism>
<dbReference type="KEGG" id="tpar:AV541_07955"/>
<evidence type="ECO:0008006" key="3">
    <source>
        <dbReference type="Google" id="ProtNLM"/>
    </source>
</evidence>
<evidence type="ECO:0000313" key="2">
    <source>
        <dbReference type="Proteomes" id="UP000061630"/>
    </source>
</evidence>
<dbReference type="Proteomes" id="UP000061630">
    <property type="component" value="Chromosome"/>
</dbReference>
<accession>A0A109QJZ3</accession>
<proteinExistence type="predicted"/>
<dbReference type="AlphaFoldDB" id="A0A109QJZ3"/>
<dbReference type="Pfam" id="PF11572">
    <property type="entry name" value="DUF3234"/>
    <property type="match status" value="1"/>
</dbReference>
<evidence type="ECO:0000313" key="1">
    <source>
        <dbReference type="EMBL" id="AMA75919.1"/>
    </source>
</evidence>
<dbReference type="RefSeq" id="WP_060384649.1">
    <property type="nucleotide sequence ID" value="NZ_CP014141.1"/>
</dbReference>
<dbReference type="InterPro" id="IPR021628">
    <property type="entry name" value="DUF3234"/>
</dbReference>
<reference evidence="1 2" key="1">
    <citation type="submission" date="2016-01" db="EMBL/GenBank/DDBJ databases">
        <title>Genome sequence of Thermus parvatiensis, a thermophile isolated from a hot water spring.</title>
        <authorList>
            <person name="Tripathi C."/>
            <person name="Lal R."/>
        </authorList>
    </citation>
    <scope>NUCLEOTIDE SEQUENCE [LARGE SCALE GENOMIC DNA]</scope>
    <source>
        <strain evidence="1 2">RL</strain>
    </source>
</reference>
<sequence>MAPDLSGTWYVLEGDPGEHLVVEALGERLSGIWTSRELAEAFLAHHLHLGMRVSALESRALKEAFLRALGMLQVEAVMVDYRPGTHRAQVARVKDLLEEVRRA</sequence>
<dbReference type="Gene3D" id="3.40.1350.90">
    <property type="entry name" value="Uncharacterised protein PF11572, DUF3234"/>
    <property type="match status" value="1"/>
</dbReference>
<gene>
    <name evidence="1" type="ORF">AV541_07955</name>
</gene>
<name>A0A109QJZ3_9DEIN</name>
<dbReference type="EMBL" id="CP014141">
    <property type="protein sequence ID" value="AMA75919.1"/>
    <property type="molecule type" value="Genomic_DNA"/>
</dbReference>